<dbReference type="InterPro" id="IPR013324">
    <property type="entry name" value="RNA_pol_sigma_r3/r4-like"/>
</dbReference>
<gene>
    <name evidence="3" type="ORF">METZ01_LOCUS309280</name>
</gene>
<dbReference type="PROSITE" id="PS00716">
    <property type="entry name" value="SIGMA70_2"/>
    <property type="match status" value="1"/>
</dbReference>
<dbReference type="EMBL" id="UINC01098137">
    <property type="protein sequence ID" value="SVC56426.1"/>
    <property type="molecule type" value="Genomic_DNA"/>
</dbReference>
<dbReference type="PANTHER" id="PTHR30603">
    <property type="entry name" value="RNA POLYMERASE SIGMA FACTOR RPO"/>
    <property type="match status" value="1"/>
</dbReference>
<dbReference type="Gene3D" id="1.10.10.10">
    <property type="entry name" value="Winged helix-like DNA-binding domain superfamily/Winged helix DNA-binding domain"/>
    <property type="match status" value="1"/>
</dbReference>
<dbReference type="InterPro" id="IPR007630">
    <property type="entry name" value="RNA_pol_sigma70_r4"/>
</dbReference>
<evidence type="ECO:0000259" key="2">
    <source>
        <dbReference type="PROSITE" id="PS00716"/>
    </source>
</evidence>
<accession>A0A382N5S1</accession>
<dbReference type="GO" id="GO:0003700">
    <property type="term" value="F:DNA-binding transcription factor activity"/>
    <property type="evidence" value="ECO:0007669"/>
    <property type="project" value="InterPro"/>
</dbReference>
<dbReference type="CDD" id="cd06171">
    <property type="entry name" value="Sigma70_r4"/>
    <property type="match status" value="1"/>
</dbReference>
<dbReference type="Pfam" id="PF04545">
    <property type="entry name" value="Sigma70_r4"/>
    <property type="match status" value="1"/>
</dbReference>
<reference evidence="3" key="1">
    <citation type="submission" date="2018-05" db="EMBL/GenBank/DDBJ databases">
        <authorList>
            <person name="Lanie J.A."/>
            <person name="Ng W.-L."/>
            <person name="Kazmierczak K.M."/>
            <person name="Andrzejewski T.M."/>
            <person name="Davidsen T.M."/>
            <person name="Wayne K.J."/>
            <person name="Tettelin H."/>
            <person name="Glass J.I."/>
            <person name="Rusch D."/>
            <person name="Podicherti R."/>
            <person name="Tsui H.-C.T."/>
            <person name="Winkler M.E."/>
        </authorList>
    </citation>
    <scope>NUCLEOTIDE SEQUENCE</scope>
</reference>
<evidence type="ECO:0000313" key="3">
    <source>
        <dbReference type="EMBL" id="SVC56426.1"/>
    </source>
</evidence>
<feature type="domain" description="RNA polymerase sigma-70" evidence="2">
    <location>
        <begin position="68"/>
        <end position="94"/>
    </location>
</feature>
<dbReference type="InterPro" id="IPR036388">
    <property type="entry name" value="WH-like_DNA-bd_sf"/>
</dbReference>
<feature type="region of interest" description="Disordered" evidence="1">
    <location>
        <begin position="22"/>
        <end position="41"/>
    </location>
</feature>
<dbReference type="InterPro" id="IPR050239">
    <property type="entry name" value="Sigma-70_RNA_pol_init_factors"/>
</dbReference>
<evidence type="ECO:0000256" key="1">
    <source>
        <dbReference type="SAM" id="MobiDB-lite"/>
    </source>
</evidence>
<name>A0A382N5S1_9ZZZZ</name>
<sequence>MSNEQFTSKHELAINSYKLTRESRVSDKGKRSLSPKERRKDMLGRILTPHEKRVISLRFGIGTDNTLTLQEVGKSMGLTRERIRQIEQKALTKLREHPSLKFLKDYLEE</sequence>
<dbReference type="PRINTS" id="PR00046">
    <property type="entry name" value="SIGMA70FCT"/>
</dbReference>
<dbReference type="AlphaFoldDB" id="A0A382N5S1"/>
<dbReference type="PANTHER" id="PTHR30603:SF60">
    <property type="entry name" value="RNA POLYMERASE SIGMA FACTOR RPOD"/>
    <property type="match status" value="1"/>
</dbReference>
<dbReference type="SUPFAM" id="SSF88659">
    <property type="entry name" value="Sigma3 and sigma4 domains of RNA polymerase sigma factors"/>
    <property type="match status" value="1"/>
</dbReference>
<dbReference type="InterPro" id="IPR000943">
    <property type="entry name" value="RNA_pol_sigma70"/>
</dbReference>
<proteinExistence type="predicted"/>
<protein>
    <recommendedName>
        <fullName evidence="2">RNA polymerase sigma-70 domain-containing protein</fullName>
    </recommendedName>
</protein>
<organism evidence="3">
    <name type="scientific">marine metagenome</name>
    <dbReference type="NCBI Taxonomy" id="408172"/>
    <lineage>
        <taxon>unclassified sequences</taxon>
        <taxon>metagenomes</taxon>
        <taxon>ecological metagenomes</taxon>
    </lineage>
</organism>
<dbReference type="GO" id="GO:0006352">
    <property type="term" value="P:DNA-templated transcription initiation"/>
    <property type="evidence" value="ECO:0007669"/>
    <property type="project" value="InterPro"/>
</dbReference>